<gene>
    <name evidence="1" type="ORF">SAMN05421760_101741</name>
</gene>
<dbReference type="RefSeq" id="WP_054342902.1">
    <property type="nucleotide sequence ID" value="NZ_FTOE01000001.1"/>
</dbReference>
<evidence type="ECO:0008006" key="3">
    <source>
        <dbReference type="Google" id="ProtNLM"/>
    </source>
</evidence>
<protein>
    <recommendedName>
        <fullName evidence="3">Coenzyme PQQ synthesis protein D (PqqD)</fullName>
    </recommendedName>
</protein>
<evidence type="ECO:0000313" key="2">
    <source>
        <dbReference type="Proteomes" id="UP000185999"/>
    </source>
</evidence>
<proteinExistence type="predicted"/>
<dbReference type="AlphaFoldDB" id="A0A1N7J7U6"/>
<dbReference type="STRING" id="619304.SAMN05421760_101741"/>
<accession>A0A1N7J7U6</accession>
<organism evidence="1 2">
    <name type="scientific">Neptunomonas antarctica</name>
    <dbReference type="NCBI Taxonomy" id="619304"/>
    <lineage>
        <taxon>Bacteria</taxon>
        <taxon>Pseudomonadati</taxon>
        <taxon>Pseudomonadota</taxon>
        <taxon>Gammaproteobacteria</taxon>
        <taxon>Oceanospirillales</taxon>
        <taxon>Oceanospirillaceae</taxon>
        <taxon>Neptunomonas</taxon>
    </lineage>
</organism>
<dbReference type="InterPro" id="IPR041881">
    <property type="entry name" value="PqqD_sf"/>
</dbReference>
<dbReference type="Gene3D" id="1.10.10.1150">
    <property type="entry name" value="Coenzyme PQQ synthesis protein D (PqqD)"/>
    <property type="match status" value="1"/>
</dbReference>
<dbReference type="Proteomes" id="UP000185999">
    <property type="component" value="Unassembled WGS sequence"/>
</dbReference>
<sequence length="123" mass="14000">MTNSQYFYRTVIYTRKDNEVGLADINQPDNVTPLDEWLGLVVSLADGSHTIQELLDYVSKRYPTPPPNLEATLHSVIERLEEGNLIKLSESPVALPYYLAEPIEALDVDKARQLIEEDGYRVH</sequence>
<dbReference type="OrthoDB" id="6118814at2"/>
<keyword evidence="2" id="KW-1185">Reference proteome</keyword>
<dbReference type="EMBL" id="FTOE01000001">
    <property type="protein sequence ID" value="SIS45438.1"/>
    <property type="molecule type" value="Genomic_DNA"/>
</dbReference>
<name>A0A1N7J7U6_9GAMM</name>
<evidence type="ECO:0000313" key="1">
    <source>
        <dbReference type="EMBL" id="SIS45438.1"/>
    </source>
</evidence>
<reference evidence="2" key="1">
    <citation type="submission" date="2017-01" db="EMBL/GenBank/DDBJ databases">
        <authorList>
            <person name="Varghese N."/>
            <person name="Submissions S."/>
        </authorList>
    </citation>
    <scope>NUCLEOTIDE SEQUENCE [LARGE SCALE GENOMIC DNA]</scope>
    <source>
        <strain evidence="2">DSM 22306</strain>
    </source>
</reference>